<dbReference type="RefSeq" id="WP_097133023.1">
    <property type="nucleotide sequence ID" value="NZ_OCMT01000003.1"/>
</dbReference>
<proteinExistence type="predicted"/>
<dbReference type="EMBL" id="OCMT01000003">
    <property type="protein sequence ID" value="SOD18861.1"/>
    <property type="molecule type" value="Genomic_DNA"/>
</dbReference>
<dbReference type="Proteomes" id="UP000219281">
    <property type="component" value="Unassembled WGS sequence"/>
</dbReference>
<dbReference type="InterPro" id="IPR027056">
    <property type="entry name" value="Gluconate_2DH_su3"/>
</dbReference>
<accession>A0A286AAC8</accession>
<name>A0A286AAC8_9SPHI</name>
<dbReference type="OrthoDB" id="6385145at2"/>
<organism evidence="1 2">
    <name type="scientific">Pedobacter xixiisoli</name>
    <dbReference type="NCBI Taxonomy" id="1476464"/>
    <lineage>
        <taxon>Bacteria</taxon>
        <taxon>Pseudomonadati</taxon>
        <taxon>Bacteroidota</taxon>
        <taxon>Sphingobacteriia</taxon>
        <taxon>Sphingobacteriales</taxon>
        <taxon>Sphingobacteriaceae</taxon>
        <taxon>Pedobacter</taxon>
    </lineage>
</organism>
<evidence type="ECO:0000313" key="2">
    <source>
        <dbReference type="Proteomes" id="UP000219281"/>
    </source>
</evidence>
<protein>
    <submittedName>
        <fullName evidence="1">Gluconate 2-dehydrogenase subunit 3</fullName>
    </submittedName>
</protein>
<dbReference type="Pfam" id="PF13618">
    <property type="entry name" value="Gluconate_2-dh3"/>
    <property type="match status" value="1"/>
</dbReference>
<dbReference type="AlphaFoldDB" id="A0A286AAC8"/>
<gene>
    <name evidence="1" type="ORF">SAMN06297358_3223</name>
</gene>
<reference evidence="2" key="1">
    <citation type="submission" date="2017-09" db="EMBL/GenBank/DDBJ databases">
        <authorList>
            <person name="Varghese N."/>
            <person name="Submissions S."/>
        </authorList>
    </citation>
    <scope>NUCLEOTIDE SEQUENCE [LARGE SCALE GENOMIC DNA]</scope>
    <source>
        <strain evidence="2">CGMCC 1.12803</strain>
    </source>
</reference>
<keyword evidence="2" id="KW-1185">Reference proteome</keyword>
<sequence>MDRRAALRNVAILLGTAISAGTTDILFSSYTLPEGEKNAVSFSAEQLKALTEIADVIIPTTKSSPGARAAGVGKFIPMMIRDCYPAKQQQSFYNGLAAFEARAKKTYKKSFALIPLVERKKMLAALRQETLDQKENKLPEKADITYFFTVVRDLTSLGYFSSEIGCTQAREYLMIPGSYDGAYPLKPGQKSWAT</sequence>
<evidence type="ECO:0000313" key="1">
    <source>
        <dbReference type="EMBL" id="SOD18861.1"/>
    </source>
</evidence>